<evidence type="ECO:0000313" key="3">
    <source>
        <dbReference type="EMBL" id="CAK9089030.1"/>
    </source>
</evidence>
<keyword evidence="4" id="KW-1185">Reference proteome</keyword>
<protein>
    <submittedName>
        <fullName evidence="3">Uncharacterized protein</fullName>
    </submittedName>
</protein>
<evidence type="ECO:0000256" key="1">
    <source>
        <dbReference type="ARBA" id="ARBA00022737"/>
    </source>
</evidence>
<feature type="compositionally biased region" description="Basic and acidic residues" evidence="2">
    <location>
        <begin position="200"/>
        <end position="218"/>
    </location>
</feature>
<dbReference type="EMBL" id="CAXAMM010039795">
    <property type="protein sequence ID" value="CAK9089030.1"/>
    <property type="molecule type" value="Genomic_DNA"/>
</dbReference>
<evidence type="ECO:0000313" key="4">
    <source>
        <dbReference type="Proteomes" id="UP001642464"/>
    </source>
</evidence>
<organism evidence="3 4">
    <name type="scientific">Durusdinium trenchii</name>
    <dbReference type="NCBI Taxonomy" id="1381693"/>
    <lineage>
        <taxon>Eukaryota</taxon>
        <taxon>Sar</taxon>
        <taxon>Alveolata</taxon>
        <taxon>Dinophyceae</taxon>
        <taxon>Suessiales</taxon>
        <taxon>Symbiodiniaceae</taxon>
        <taxon>Durusdinium</taxon>
    </lineage>
</organism>
<reference evidence="3 4" key="1">
    <citation type="submission" date="2024-02" db="EMBL/GenBank/DDBJ databases">
        <authorList>
            <person name="Chen Y."/>
            <person name="Shah S."/>
            <person name="Dougan E. K."/>
            <person name="Thang M."/>
            <person name="Chan C."/>
        </authorList>
    </citation>
    <scope>NUCLEOTIDE SEQUENCE [LARGE SCALE GENOMIC DNA]</scope>
</reference>
<keyword evidence="1" id="KW-0677">Repeat</keyword>
<name>A0ABP0QMF7_9DINO</name>
<sequence>MRTSAFTHRNDAETVVELQKKVFFERVTYCKEVFFENLLEEDLEKLVGSLEHYKDLRSFKLKNWEGTPELVASLVQVLGASTCLEELCIMHGDNYRGGEENQGTGNCLAKALGEVLRHNCTLKKITLGFNGIETEGCKALLAGLRRNKIITEINIRYEIDADPEVLVKVEKIVAANQAGVVQNAFKRFWNVFFKARTAETENDGPKKASAETENDGPKKASAFPSEPRIKVLAEWYLRRNDEVFTLGHAVVPLHPMEDLGDAGAQALAAMLCENRSVEKVYLQSEDIGELGGQALLEALRQNSRVWVMEFWRNLEVQKEIQELVEANKEALRRQKEAFFAPLKELQRLSEAQPGMGKSLLDRLEGTTWLDERKCPIAHIQSGEIFWSNTMASMASLISDGTIVVTISHGDVVARGEVDLDTEPACITWSRWNDLPSQIMSFVWIKG</sequence>
<evidence type="ECO:0000256" key="2">
    <source>
        <dbReference type="SAM" id="MobiDB-lite"/>
    </source>
</evidence>
<comment type="caution">
    <text evidence="3">The sequence shown here is derived from an EMBL/GenBank/DDBJ whole genome shotgun (WGS) entry which is preliminary data.</text>
</comment>
<dbReference type="SMART" id="SM00368">
    <property type="entry name" value="LRR_RI"/>
    <property type="match status" value="2"/>
</dbReference>
<dbReference type="PANTHER" id="PTHR24111">
    <property type="entry name" value="LEUCINE-RICH REPEAT-CONTAINING PROTEIN 34"/>
    <property type="match status" value="1"/>
</dbReference>
<accession>A0ABP0QMF7</accession>
<feature type="region of interest" description="Disordered" evidence="2">
    <location>
        <begin position="200"/>
        <end position="223"/>
    </location>
</feature>
<proteinExistence type="predicted"/>
<dbReference type="Proteomes" id="UP001642464">
    <property type="component" value="Unassembled WGS sequence"/>
</dbReference>
<dbReference type="SUPFAM" id="SSF52047">
    <property type="entry name" value="RNI-like"/>
    <property type="match status" value="1"/>
</dbReference>
<gene>
    <name evidence="3" type="ORF">SCF082_LOCUS42028</name>
</gene>
<dbReference type="Gene3D" id="3.80.10.10">
    <property type="entry name" value="Ribonuclease Inhibitor"/>
    <property type="match status" value="2"/>
</dbReference>
<dbReference type="PANTHER" id="PTHR24111:SF0">
    <property type="entry name" value="LEUCINE-RICH REPEAT-CONTAINING PROTEIN"/>
    <property type="match status" value="1"/>
</dbReference>
<dbReference type="InterPro" id="IPR052201">
    <property type="entry name" value="LRR-containing_regulator"/>
</dbReference>
<dbReference type="InterPro" id="IPR032675">
    <property type="entry name" value="LRR_dom_sf"/>
</dbReference>